<proteinExistence type="inferred from homology"/>
<name>A0ABW2LBT4_9PSEU</name>
<dbReference type="SUPFAM" id="SSF53383">
    <property type="entry name" value="PLP-dependent transferases"/>
    <property type="match status" value="1"/>
</dbReference>
<evidence type="ECO:0000256" key="3">
    <source>
        <dbReference type="RuleBase" id="RU362118"/>
    </source>
</evidence>
<keyword evidence="5" id="KW-1185">Reference proteome</keyword>
<dbReference type="InterPro" id="IPR000277">
    <property type="entry name" value="Cys/Met-Metab_PyrdxlP-dep_enz"/>
</dbReference>
<dbReference type="RefSeq" id="WP_380664548.1">
    <property type="nucleotide sequence ID" value="NZ_JBHTCJ010000001.1"/>
</dbReference>
<protein>
    <submittedName>
        <fullName evidence="4">PLP-dependent transferase</fullName>
    </submittedName>
</protein>
<evidence type="ECO:0000313" key="5">
    <source>
        <dbReference type="Proteomes" id="UP001596504"/>
    </source>
</evidence>
<keyword evidence="2 3" id="KW-0663">Pyridoxal phosphate</keyword>
<dbReference type="InterPro" id="IPR015422">
    <property type="entry name" value="PyrdxlP-dep_Trfase_small"/>
</dbReference>
<gene>
    <name evidence="4" type="ORF">ACFQRI_00825</name>
</gene>
<reference evidence="5" key="1">
    <citation type="journal article" date="2019" name="Int. J. Syst. Evol. Microbiol.">
        <title>The Global Catalogue of Microorganisms (GCM) 10K type strain sequencing project: providing services to taxonomists for standard genome sequencing and annotation.</title>
        <authorList>
            <consortium name="The Broad Institute Genomics Platform"/>
            <consortium name="The Broad Institute Genome Sequencing Center for Infectious Disease"/>
            <person name="Wu L."/>
            <person name="Ma J."/>
        </authorList>
    </citation>
    <scope>NUCLEOTIDE SEQUENCE [LARGE SCALE GENOMIC DNA]</scope>
    <source>
        <strain evidence="5">WLHS5</strain>
    </source>
</reference>
<sequence>MTRTRTLPRCRQTWPPRSPPRCCNRLLQAGCGLLDAQRDRGHRRAQRPAAGCGEHARAAPRCPVAARARPTRLHPGVLEPHLGLRGLRTLPLRIEAAQRPALELARRLSSPPAVSAVHYAGLPAGPP</sequence>
<dbReference type="GO" id="GO:0016740">
    <property type="term" value="F:transferase activity"/>
    <property type="evidence" value="ECO:0007669"/>
    <property type="project" value="UniProtKB-KW"/>
</dbReference>
<dbReference type="InterPro" id="IPR015424">
    <property type="entry name" value="PyrdxlP-dep_Trfase"/>
</dbReference>
<dbReference type="Pfam" id="PF01053">
    <property type="entry name" value="Cys_Met_Meta_PP"/>
    <property type="match status" value="1"/>
</dbReference>
<evidence type="ECO:0000313" key="4">
    <source>
        <dbReference type="EMBL" id="MFC7339937.1"/>
    </source>
</evidence>
<dbReference type="Gene3D" id="3.90.1150.10">
    <property type="entry name" value="Aspartate Aminotransferase, domain 1"/>
    <property type="match status" value="1"/>
</dbReference>
<evidence type="ECO:0000256" key="1">
    <source>
        <dbReference type="ARBA" id="ARBA00001933"/>
    </source>
</evidence>
<comment type="similarity">
    <text evidence="3">Belongs to the trans-sulfuration enzymes family.</text>
</comment>
<organism evidence="4 5">
    <name type="scientific">Saccharopolyspora griseoalba</name>
    <dbReference type="NCBI Taxonomy" id="1431848"/>
    <lineage>
        <taxon>Bacteria</taxon>
        <taxon>Bacillati</taxon>
        <taxon>Actinomycetota</taxon>
        <taxon>Actinomycetes</taxon>
        <taxon>Pseudonocardiales</taxon>
        <taxon>Pseudonocardiaceae</taxon>
        <taxon>Saccharopolyspora</taxon>
    </lineage>
</organism>
<comment type="cofactor">
    <cofactor evidence="1 3">
        <name>pyridoxal 5'-phosphate</name>
        <dbReference type="ChEBI" id="CHEBI:597326"/>
    </cofactor>
</comment>
<evidence type="ECO:0000256" key="2">
    <source>
        <dbReference type="ARBA" id="ARBA00022898"/>
    </source>
</evidence>
<dbReference type="EMBL" id="JBHTCJ010000001">
    <property type="protein sequence ID" value="MFC7339937.1"/>
    <property type="molecule type" value="Genomic_DNA"/>
</dbReference>
<accession>A0ABW2LBT4</accession>
<keyword evidence="4" id="KW-0808">Transferase</keyword>
<dbReference type="Proteomes" id="UP001596504">
    <property type="component" value="Unassembled WGS sequence"/>
</dbReference>
<comment type="caution">
    <text evidence="4">The sequence shown here is derived from an EMBL/GenBank/DDBJ whole genome shotgun (WGS) entry which is preliminary data.</text>
</comment>